<keyword evidence="4" id="KW-1185">Reference proteome</keyword>
<sequence length="157" mass="17051">MRPSLLAFLLLLFLILSEVQGIRLEKGFVTVGLQKIHEEQVSLLKTSNGGVGEVILCKDDGHCSGKYRKLTMTKTTSTSTTTTTTSKSVQNGGNNKAEPTSKGKSSGGGHSEKEENFPVNTSPVSEHRDVAHERYPDIIDIAGMDYSPAKRKPPIHN</sequence>
<reference evidence="3 4" key="1">
    <citation type="journal article" date="2024" name="Plant J.">
        <title>Genome sequences and population genomics reveal climatic adaptation and genomic divergence between two closely related sweetgum species.</title>
        <authorList>
            <person name="Xu W.Q."/>
            <person name="Ren C.Q."/>
            <person name="Zhang X.Y."/>
            <person name="Comes H.P."/>
            <person name="Liu X.H."/>
            <person name="Li Y.G."/>
            <person name="Kettle C.J."/>
            <person name="Jalonen R."/>
            <person name="Gaisberger H."/>
            <person name="Ma Y.Z."/>
            <person name="Qiu Y.X."/>
        </authorList>
    </citation>
    <scope>NUCLEOTIDE SEQUENCE [LARGE SCALE GENOMIC DNA]</scope>
    <source>
        <strain evidence="3">Hangzhou</strain>
    </source>
</reference>
<dbReference type="PANTHER" id="PTHR33743">
    <property type="entry name" value="PROTEIN GOLVEN 6-RELATED"/>
    <property type="match status" value="1"/>
</dbReference>
<dbReference type="Proteomes" id="UP001415857">
    <property type="component" value="Unassembled WGS sequence"/>
</dbReference>
<evidence type="ECO:0000313" key="4">
    <source>
        <dbReference type="Proteomes" id="UP001415857"/>
    </source>
</evidence>
<evidence type="ECO:0000256" key="1">
    <source>
        <dbReference type="SAM" id="MobiDB-lite"/>
    </source>
</evidence>
<keyword evidence="2" id="KW-0732">Signal</keyword>
<accession>A0AAP0NC53</accession>
<gene>
    <name evidence="3" type="ORF">L1049_001322</name>
</gene>
<dbReference type="Pfam" id="PF21529">
    <property type="entry name" value="GLV1-2"/>
    <property type="match status" value="1"/>
</dbReference>
<dbReference type="PANTHER" id="PTHR33743:SF19">
    <property type="entry name" value="PROTEIN GOLVEN 6"/>
    <property type="match status" value="1"/>
</dbReference>
<protein>
    <submittedName>
        <fullName evidence="3">Uncharacterized protein</fullName>
    </submittedName>
</protein>
<feature type="region of interest" description="Disordered" evidence="1">
    <location>
        <begin position="67"/>
        <end position="136"/>
    </location>
</feature>
<name>A0AAP0NC53_LIQFO</name>
<comment type="caution">
    <text evidence="3">The sequence shown here is derived from an EMBL/GenBank/DDBJ whole genome shotgun (WGS) entry which is preliminary data.</text>
</comment>
<feature type="chain" id="PRO_5042811074" evidence="2">
    <location>
        <begin position="22"/>
        <end position="157"/>
    </location>
</feature>
<proteinExistence type="predicted"/>
<evidence type="ECO:0000313" key="3">
    <source>
        <dbReference type="EMBL" id="KAK9269546.1"/>
    </source>
</evidence>
<dbReference type="EMBL" id="JBBPBK010000015">
    <property type="protein sequence ID" value="KAK9269546.1"/>
    <property type="molecule type" value="Genomic_DNA"/>
</dbReference>
<feature type="compositionally biased region" description="Basic and acidic residues" evidence="1">
    <location>
        <begin position="125"/>
        <end position="136"/>
    </location>
</feature>
<dbReference type="InterPro" id="IPR049306">
    <property type="entry name" value="GLV1-2"/>
</dbReference>
<feature type="signal peptide" evidence="2">
    <location>
        <begin position="1"/>
        <end position="21"/>
    </location>
</feature>
<organism evidence="3 4">
    <name type="scientific">Liquidambar formosana</name>
    <name type="common">Formosan gum</name>
    <dbReference type="NCBI Taxonomy" id="63359"/>
    <lineage>
        <taxon>Eukaryota</taxon>
        <taxon>Viridiplantae</taxon>
        <taxon>Streptophyta</taxon>
        <taxon>Embryophyta</taxon>
        <taxon>Tracheophyta</taxon>
        <taxon>Spermatophyta</taxon>
        <taxon>Magnoliopsida</taxon>
        <taxon>eudicotyledons</taxon>
        <taxon>Gunneridae</taxon>
        <taxon>Pentapetalae</taxon>
        <taxon>Saxifragales</taxon>
        <taxon>Altingiaceae</taxon>
        <taxon>Liquidambar</taxon>
    </lineage>
</organism>
<feature type="compositionally biased region" description="Polar residues" evidence="1">
    <location>
        <begin position="89"/>
        <end position="98"/>
    </location>
</feature>
<dbReference type="AlphaFoldDB" id="A0AAP0NC53"/>
<feature type="compositionally biased region" description="Low complexity" evidence="1">
    <location>
        <begin position="73"/>
        <end position="88"/>
    </location>
</feature>
<evidence type="ECO:0000256" key="2">
    <source>
        <dbReference type="SAM" id="SignalP"/>
    </source>
</evidence>